<dbReference type="InterPro" id="IPR000719">
    <property type="entry name" value="Prot_kinase_dom"/>
</dbReference>
<keyword evidence="6 7" id="KW-0067">ATP-binding</keyword>
<feature type="coiled-coil region" evidence="8">
    <location>
        <begin position="780"/>
        <end position="820"/>
    </location>
</feature>
<protein>
    <submittedName>
        <fullName evidence="10">Pkinase and PKK domain containing protein</fullName>
    </submittedName>
</protein>
<evidence type="ECO:0000256" key="1">
    <source>
        <dbReference type="ARBA" id="ARBA00022527"/>
    </source>
</evidence>
<dbReference type="FunFam" id="1.10.510.10:FF:001298">
    <property type="entry name" value="STE20-like kinase"/>
    <property type="match status" value="1"/>
</dbReference>
<dbReference type="Gene3D" id="3.30.200.20">
    <property type="entry name" value="Phosphorylase Kinase, domain 1"/>
    <property type="match status" value="1"/>
</dbReference>
<dbReference type="AlphaFoldDB" id="A0A077ZG55"/>
<reference evidence="10" key="2">
    <citation type="submission" date="2014-03" db="EMBL/GenBank/DDBJ databases">
        <title>The whipworm genome and dual-species transcriptomics of an intimate host-pathogen interaction.</title>
        <authorList>
            <person name="Foth B.J."/>
            <person name="Tsai I.J."/>
            <person name="Reid A.J."/>
            <person name="Bancroft A.J."/>
            <person name="Nichol S."/>
            <person name="Tracey A."/>
            <person name="Holroyd N."/>
            <person name="Cotton J.A."/>
            <person name="Stanley E.J."/>
            <person name="Zarowiecki M."/>
            <person name="Liu J.Z."/>
            <person name="Huckvale T."/>
            <person name="Cooper P.J."/>
            <person name="Grencis R.K."/>
            <person name="Berriman M."/>
        </authorList>
    </citation>
    <scope>NUCLEOTIDE SEQUENCE [LARGE SCALE GENOMIC DNA]</scope>
</reference>
<keyword evidence="8" id="KW-0175">Coiled coil</keyword>
<dbReference type="PROSITE" id="PS00107">
    <property type="entry name" value="PROTEIN_KINASE_ATP"/>
    <property type="match status" value="1"/>
</dbReference>
<evidence type="ECO:0000256" key="3">
    <source>
        <dbReference type="ARBA" id="ARBA00022679"/>
    </source>
</evidence>
<keyword evidence="4 7" id="KW-0547">Nucleotide-binding</keyword>
<dbReference type="OrthoDB" id="10027016at2759"/>
<evidence type="ECO:0000256" key="4">
    <source>
        <dbReference type="ARBA" id="ARBA00022741"/>
    </source>
</evidence>
<dbReference type="SUPFAM" id="SSF56112">
    <property type="entry name" value="Protein kinase-like (PK-like)"/>
    <property type="match status" value="1"/>
</dbReference>
<keyword evidence="3" id="KW-0808">Transferase</keyword>
<evidence type="ECO:0000259" key="9">
    <source>
        <dbReference type="PROSITE" id="PS50011"/>
    </source>
</evidence>
<evidence type="ECO:0000256" key="6">
    <source>
        <dbReference type="ARBA" id="ARBA00022840"/>
    </source>
</evidence>
<keyword evidence="2" id="KW-0597">Phosphoprotein</keyword>
<dbReference type="InterPro" id="IPR011009">
    <property type="entry name" value="Kinase-like_dom_sf"/>
</dbReference>
<dbReference type="EMBL" id="HG806413">
    <property type="protein sequence ID" value="CDW58779.1"/>
    <property type="molecule type" value="Genomic_DNA"/>
</dbReference>
<keyword evidence="11" id="KW-1185">Reference proteome</keyword>
<evidence type="ECO:0000256" key="5">
    <source>
        <dbReference type="ARBA" id="ARBA00022777"/>
    </source>
</evidence>
<accession>A0A077ZG55</accession>
<keyword evidence="5 10" id="KW-0418">Kinase</keyword>
<keyword evidence="1" id="KW-0723">Serine/threonine-protein kinase</keyword>
<evidence type="ECO:0000256" key="8">
    <source>
        <dbReference type="SAM" id="Coils"/>
    </source>
</evidence>
<dbReference type="PROSITE" id="PS00108">
    <property type="entry name" value="PROTEIN_KINASE_ST"/>
    <property type="match status" value="1"/>
</dbReference>
<dbReference type="InterPro" id="IPR017441">
    <property type="entry name" value="Protein_kinase_ATP_BS"/>
</dbReference>
<evidence type="ECO:0000313" key="10">
    <source>
        <dbReference type="EMBL" id="CDW58779.1"/>
    </source>
</evidence>
<evidence type="ECO:0000256" key="2">
    <source>
        <dbReference type="ARBA" id="ARBA00022553"/>
    </source>
</evidence>
<dbReference type="Gene3D" id="1.10.510.10">
    <property type="entry name" value="Transferase(Phosphotransferase) domain 1"/>
    <property type="match status" value="1"/>
</dbReference>
<dbReference type="Pfam" id="PF00069">
    <property type="entry name" value="Pkinase"/>
    <property type="match status" value="1"/>
</dbReference>
<name>A0A077ZG55_TRITR</name>
<proteinExistence type="predicted"/>
<sequence>MPLLDVLKNFFKSNGYGTDSKRSPAYNFIQFGVDPHDIWDVVSDLGDGAFGKVQKVIHKENGTCAAAKAIELQSEEDIDEYLVEIEILTQCHHKNVVRLYEVLTYFFSFYNILMLEFCGGGAVDSIMVELEKPLSEPQIRFVCHELCEALRFLHKCHVIHRDLKAGNILLTFEGEVKLGDFGVSAKSSDSLHRRTTFIGTPYWMAPEVMVCETFKEQPYGSKCDIWSLGITLIELAEMEPPYHEMSPMRVVFKVQKSDPPTLCNPAKWYTFHNFLSRCLVKNPNERDSADLLCLHSFVSGQDDPKPILQLLSELKADVIAEVVEEIEEEAFTTFLCILALRDSSVHVQSNAAQSALSASAYAEGLIEREVPPAIGPFLPSNSFPSNLSASVTQICPFLESHTVGKADEPPPEPPIDYETALVAKDAGQSDFSCTVLVKFPMKKRSNNIDKYVKETANGNSLLARRNPHRRTVTKKTRVFVLDGVQVTSTTYHVMSDDDTVCLFRKAELQEMRRLQKEEVRQFQELSLRAEMQRDQQSRKFEQDLQTLLREYESEVDSIMRCQKKQLEEAEKIQEDDMKIATKRLKVEEVELKHFREVLRQEHKLLKQEMDFLPKQDRKELYKQRKELLDAQQHAHALTLNRLDDSHRQKITLLERQFLQQKHQMLRAREAALWELEERQLHERHQLLKNQMKEDFFLQRSHMLVRHQKELEHVKKVNQRKEEDAIRAQTSERKRLPKILRSETKTRTMMFRESLKIRMLDPGDVAAKLREFEERERYRIAQELKKQELKHKKRMDLLRAENEATNEKRKLLLEHENLRLKLFDEEYANELKAWKAQLKPRKQKLEEKFSGELNEQERFYERTLTGSPSLLSVRHSCYT</sequence>
<gene>
    <name evidence="10" type="ORF">TTRE_0000710401</name>
</gene>
<feature type="binding site" evidence="7">
    <location>
        <position position="68"/>
    </location>
    <ligand>
        <name>ATP</name>
        <dbReference type="ChEBI" id="CHEBI:30616"/>
    </ligand>
</feature>
<evidence type="ECO:0000256" key="7">
    <source>
        <dbReference type="PROSITE-ProRule" id="PRU10141"/>
    </source>
</evidence>
<dbReference type="GO" id="GO:0005524">
    <property type="term" value="F:ATP binding"/>
    <property type="evidence" value="ECO:0007669"/>
    <property type="project" value="UniProtKB-UniRule"/>
</dbReference>
<dbReference type="InterPro" id="IPR008271">
    <property type="entry name" value="Ser/Thr_kinase_AS"/>
</dbReference>
<dbReference type="PROSITE" id="PS50011">
    <property type="entry name" value="PROTEIN_KINASE_DOM"/>
    <property type="match status" value="1"/>
</dbReference>
<organism evidence="10 11">
    <name type="scientific">Trichuris trichiura</name>
    <name type="common">Whipworm</name>
    <name type="synonym">Trichocephalus trichiurus</name>
    <dbReference type="NCBI Taxonomy" id="36087"/>
    <lineage>
        <taxon>Eukaryota</taxon>
        <taxon>Metazoa</taxon>
        <taxon>Ecdysozoa</taxon>
        <taxon>Nematoda</taxon>
        <taxon>Enoplea</taxon>
        <taxon>Dorylaimia</taxon>
        <taxon>Trichinellida</taxon>
        <taxon>Trichuridae</taxon>
        <taxon>Trichuris</taxon>
    </lineage>
</organism>
<dbReference type="GO" id="GO:0004674">
    <property type="term" value="F:protein serine/threonine kinase activity"/>
    <property type="evidence" value="ECO:0007669"/>
    <property type="project" value="UniProtKB-KW"/>
</dbReference>
<dbReference type="SMART" id="SM00220">
    <property type="entry name" value="S_TKc"/>
    <property type="match status" value="1"/>
</dbReference>
<dbReference type="Pfam" id="PF12474">
    <property type="entry name" value="PKK"/>
    <property type="match status" value="2"/>
</dbReference>
<dbReference type="InterPro" id="IPR051585">
    <property type="entry name" value="STE20_Ser/Thr_Kinases"/>
</dbReference>
<evidence type="ECO:0000313" key="11">
    <source>
        <dbReference type="Proteomes" id="UP000030665"/>
    </source>
</evidence>
<dbReference type="PANTHER" id="PTHR46538:SF3">
    <property type="entry name" value="PROTEIN KINASE DOMAIN-CONTAINING PROTEIN"/>
    <property type="match status" value="1"/>
</dbReference>
<reference evidence="10" key="1">
    <citation type="submission" date="2014-01" db="EMBL/GenBank/DDBJ databases">
        <authorList>
            <person name="Aslett M."/>
        </authorList>
    </citation>
    <scope>NUCLEOTIDE SEQUENCE</scope>
</reference>
<feature type="domain" description="Protein kinase" evidence="9">
    <location>
        <begin position="39"/>
        <end position="298"/>
    </location>
</feature>
<dbReference type="Proteomes" id="UP000030665">
    <property type="component" value="Unassembled WGS sequence"/>
</dbReference>
<dbReference type="STRING" id="36087.A0A077ZG55"/>
<dbReference type="InterPro" id="IPR022165">
    <property type="entry name" value="PKK"/>
</dbReference>
<dbReference type="PANTHER" id="PTHR46538">
    <property type="entry name" value="PROTEIN KINASE DOMAIN-CONTAINING PROTEIN"/>
    <property type="match status" value="1"/>
</dbReference>